<evidence type="ECO:0000259" key="2">
    <source>
        <dbReference type="PROSITE" id="PS50174"/>
    </source>
</evidence>
<accession>A0A7S0YKW0</accession>
<dbReference type="SMART" id="SM00443">
    <property type="entry name" value="G_patch"/>
    <property type="match status" value="1"/>
</dbReference>
<dbReference type="PANTHER" id="PTHR47650:SF2">
    <property type="entry name" value="ZINC FINGER CCCH DOMAIN-CONTAINING PROTEIN 22"/>
    <property type="match status" value="1"/>
</dbReference>
<gene>
    <name evidence="3" type="ORF">PPAR00522_LOCUS15449</name>
</gene>
<evidence type="ECO:0000256" key="1">
    <source>
        <dbReference type="SAM" id="MobiDB-lite"/>
    </source>
</evidence>
<dbReference type="PANTHER" id="PTHR47650">
    <property type="entry name" value="ZINC FINGER CCCH DOMAIN-CONTAINING PROTEIN 22"/>
    <property type="match status" value="1"/>
</dbReference>
<feature type="region of interest" description="Disordered" evidence="1">
    <location>
        <begin position="1"/>
        <end position="115"/>
    </location>
</feature>
<feature type="compositionally biased region" description="Basic residues" evidence="1">
    <location>
        <begin position="86"/>
        <end position="103"/>
    </location>
</feature>
<dbReference type="PROSITE" id="PS50174">
    <property type="entry name" value="G_PATCH"/>
    <property type="match status" value="1"/>
</dbReference>
<name>A0A7S0YKW0_9CHLO</name>
<dbReference type="AlphaFoldDB" id="A0A7S0YKW0"/>
<evidence type="ECO:0000313" key="3">
    <source>
        <dbReference type="EMBL" id="CAD8781409.1"/>
    </source>
</evidence>
<dbReference type="Pfam" id="PF01585">
    <property type="entry name" value="G-patch"/>
    <property type="match status" value="1"/>
</dbReference>
<dbReference type="GO" id="GO:0003676">
    <property type="term" value="F:nucleic acid binding"/>
    <property type="evidence" value="ECO:0007669"/>
    <property type="project" value="InterPro"/>
</dbReference>
<feature type="compositionally biased region" description="Basic and acidic residues" evidence="1">
    <location>
        <begin position="58"/>
        <end position="69"/>
    </location>
</feature>
<feature type="domain" description="G-patch" evidence="2">
    <location>
        <begin position="1"/>
        <end position="39"/>
    </location>
</feature>
<reference evidence="3" key="1">
    <citation type="submission" date="2021-01" db="EMBL/GenBank/DDBJ databases">
        <authorList>
            <person name="Corre E."/>
            <person name="Pelletier E."/>
            <person name="Niang G."/>
            <person name="Scheremetjew M."/>
            <person name="Finn R."/>
            <person name="Kale V."/>
            <person name="Holt S."/>
            <person name="Cochrane G."/>
            <person name="Meng A."/>
            <person name="Brown T."/>
            <person name="Cohen L."/>
        </authorList>
    </citation>
    <scope>NUCLEOTIDE SEQUENCE</scope>
    <source>
        <strain evidence="3">SAG 63-3</strain>
    </source>
</reference>
<dbReference type="InterPro" id="IPR000467">
    <property type="entry name" value="G_patch_dom"/>
</dbReference>
<organism evidence="3">
    <name type="scientific">Polytomella parva</name>
    <dbReference type="NCBI Taxonomy" id="51329"/>
    <lineage>
        <taxon>Eukaryota</taxon>
        <taxon>Viridiplantae</taxon>
        <taxon>Chlorophyta</taxon>
        <taxon>core chlorophytes</taxon>
        <taxon>Chlorophyceae</taxon>
        <taxon>CS clade</taxon>
        <taxon>Chlamydomonadales</taxon>
        <taxon>Chlamydomonadaceae</taxon>
        <taxon>Polytomella</taxon>
    </lineage>
</organism>
<feature type="compositionally biased region" description="Gly residues" evidence="1">
    <location>
        <begin position="34"/>
        <end position="50"/>
    </location>
</feature>
<proteinExistence type="predicted"/>
<dbReference type="EMBL" id="HBFM01023836">
    <property type="protein sequence ID" value="CAD8781409.1"/>
    <property type="molecule type" value="Transcribed_RNA"/>
</dbReference>
<sequence>MAAMGYRAGSGLGRDGSGCTEPIQAVQRTKRTGIGSGVVEGGGGGQGIGKGSECEGSESEKKGTKRFDESPSPPGNGHTDEGNLTKGKRKRGGERERMRKHRREAQEAAAKIQGSKGEDGGCIFALINSLGNRVKEGQDISLRTTHSPSKLLTSNNVPSKYFGCDDSASVTPIAHRNKLSSTNDKVGEGGVKKEDASKRQQLVKSQDRITYLKAKEEKLNGMMHRNRKDSNITAQISVALQAAKQELRHVEDQVLRLNKSLNDRHATNRMTKF</sequence>
<protein>
    <recommendedName>
        <fullName evidence="2">G-patch domain-containing protein</fullName>
    </recommendedName>
</protein>